<reference evidence="2 3" key="1">
    <citation type="journal article" date="2007" name="Nature">
        <title>Evolution of genes and genomes on the Drosophila phylogeny.</title>
        <authorList>
            <consortium name="Drosophila 12 Genomes Consortium"/>
            <person name="Clark A.G."/>
            <person name="Eisen M.B."/>
            <person name="Smith D.R."/>
            <person name="Bergman C.M."/>
            <person name="Oliver B."/>
            <person name="Markow T.A."/>
            <person name="Kaufman T.C."/>
            <person name="Kellis M."/>
            <person name="Gelbart W."/>
            <person name="Iyer V.N."/>
            <person name="Pollard D.A."/>
            <person name="Sackton T.B."/>
            <person name="Larracuente A.M."/>
            <person name="Singh N.D."/>
            <person name="Abad J.P."/>
            <person name="Abt D.N."/>
            <person name="Adryan B."/>
            <person name="Aguade M."/>
            <person name="Akashi H."/>
            <person name="Anderson W.W."/>
            <person name="Aquadro C.F."/>
            <person name="Ardell D.H."/>
            <person name="Arguello R."/>
            <person name="Artieri C.G."/>
            <person name="Barbash D.A."/>
            <person name="Barker D."/>
            <person name="Barsanti P."/>
            <person name="Batterham P."/>
            <person name="Batzoglou S."/>
            <person name="Begun D."/>
            <person name="Bhutkar A."/>
            <person name="Blanco E."/>
            <person name="Bosak S.A."/>
            <person name="Bradley R.K."/>
            <person name="Brand A.D."/>
            <person name="Brent M.R."/>
            <person name="Brooks A.N."/>
            <person name="Brown R.H."/>
            <person name="Butlin R.K."/>
            <person name="Caggese C."/>
            <person name="Calvi B.R."/>
            <person name="Bernardo de Carvalho A."/>
            <person name="Caspi A."/>
            <person name="Castrezana S."/>
            <person name="Celniker S.E."/>
            <person name="Chang J.L."/>
            <person name="Chapple C."/>
            <person name="Chatterji S."/>
            <person name="Chinwalla A."/>
            <person name="Civetta A."/>
            <person name="Clifton S.W."/>
            <person name="Comeron J.M."/>
            <person name="Costello J.C."/>
            <person name="Coyne J.A."/>
            <person name="Daub J."/>
            <person name="David R.G."/>
            <person name="Delcher A.L."/>
            <person name="Delehaunty K."/>
            <person name="Do C.B."/>
            <person name="Ebling H."/>
            <person name="Edwards K."/>
            <person name="Eickbush T."/>
            <person name="Evans J.D."/>
            <person name="Filipski A."/>
            <person name="Findeiss S."/>
            <person name="Freyhult E."/>
            <person name="Fulton L."/>
            <person name="Fulton R."/>
            <person name="Garcia A.C."/>
            <person name="Gardiner A."/>
            <person name="Garfield D.A."/>
            <person name="Garvin B.E."/>
            <person name="Gibson G."/>
            <person name="Gilbert D."/>
            <person name="Gnerre S."/>
            <person name="Godfrey J."/>
            <person name="Good R."/>
            <person name="Gotea V."/>
            <person name="Gravely B."/>
            <person name="Greenberg A.J."/>
            <person name="Griffiths-Jones S."/>
            <person name="Gross S."/>
            <person name="Guigo R."/>
            <person name="Gustafson E.A."/>
            <person name="Haerty W."/>
            <person name="Hahn M.W."/>
            <person name="Halligan D.L."/>
            <person name="Halpern A.L."/>
            <person name="Halter G.M."/>
            <person name="Han M.V."/>
            <person name="Heger A."/>
            <person name="Hillier L."/>
            <person name="Hinrichs A.S."/>
            <person name="Holmes I."/>
            <person name="Hoskins R.A."/>
            <person name="Hubisz M.J."/>
            <person name="Hultmark D."/>
            <person name="Huntley M.A."/>
            <person name="Jaffe D.B."/>
            <person name="Jagadeeshan S."/>
            <person name="Jeck W.R."/>
            <person name="Johnson J."/>
            <person name="Jones C.D."/>
            <person name="Jordan W.C."/>
            <person name="Karpen G.H."/>
            <person name="Kataoka E."/>
            <person name="Keightley P.D."/>
            <person name="Kheradpour P."/>
            <person name="Kirkness E.F."/>
            <person name="Koerich L.B."/>
            <person name="Kristiansen K."/>
            <person name="Kudrna D."/>
            <person name="Kulathinal R.J."/>
            <person name="Kumar S."/>
            <person name="Kwok R."/>
            <person name="Lander E."/>
            <person name="Langley C.H."/>
            <person name="Lapoint R."/>
            <person name="Lazzaro B.P."/>
            <person name="Lee S.J."/>
            <person name="Levesque L."/>
            <person name="Li R."/>
            <person name="Lin C.F."/>
            <person name="Lin M.F."/>
            <person name="Lindblad-Toh K."/>
            <person name="Llopart A."/>
            <person name="Long M."/>
            <person name="Low L."/>
            <person name="Lozovsky E."/>
            <person name="Lu J."/>
            <person name="Luo M."/>
            <person name="Machado C.A."/>
            <person name="Makalowski W."/>
            <person name="Marzo M."/>
            <person name="Matsuda M."/>
            <person name="Matzkin L."/>
            <person name="McAllister B."/>
            <person name="McBride C.S."/>
            <person name="McKernan B."/>
            <person name="McKernan K."/>
            <person name="Mendez-Lago M."/>
            <person name="Minx P."/>
            <person name="Mollenhauer M.U."/>
            <person name="Montooth K."/>
            <person name="Mount S.M."/>
            <person name="Mu X."/>
            <person name="Myers E."/>
            <person name="Negre B."/>
            <person name="Newfeld S."/>
            <person name="Nielsen R."/>
            <person name="Noor M.A."/>
            <person name="O'Grady P."/>
            <person name="Pachter L."/>
            <person name="Papaceit M."/>
            <person name="Parisi M.J."/>
            <person name="Parisi M."/>
            <person name="Parts L."/>
            <person name="Pedersen J.S."/>
            <person name="Pesole G."/>
            <person name="Phillippy A.M."/>
            <person name="Ponting C.P."/>
            <person name="Pop M."/>
            <person name="Porcelli D."/>
            <person name="Powell J.R."/>
            <person name="Prohaska S."/>
            <person name="Pruitt K."/>
            <person name="Puig M."/>
            <person name="Quesneville H."/>
            <person name="Ram K.R."/>
            <person name="Rand D."/>
            <person name="Rasmussen M.D."/>
            <person name="Reed L.K."/>
            <person name="Reenan R."/>
            <person name="Reily A."/>
            <person name="Remington K.A."/>
            <person name="Rieger T.T."/>
            <person name="Ritchie M.G."/>
            <person name="Robin C."/>
            <person name="Rogers Y.H."/>
            <person name="Rohde C."/>
            <person name="Rozas J."/>
            <person name="Rubenfield M.J."/>
            <person name="Ruiz A."/>
            <person name="Russo S."/>
            <person name="Salzberg S.L."/>
            <person name="Sanchez-Gracia A."/>
            <person name="Saranga D.J."/>
            <person name="Sato H."/>
            <person name="Schaeffer S.W."/>
            <person name="Schatz M.C."/>
            <person name="Schlenke T."/>
            <person name="Schwartz R."/>
            <person name="Segarra C."/>
            <person name="Singh R.S."/>
            <person name="Sirot L."/>
            <person name="Sirota M."/>
            <person name="Sisneros N.B."/>
            <person name="Smith C.D."/>
            <person name="Smith T.F."/>
            <person name="Spieth J."/>
            <person name="Stage D.E."/>
            <person name="Stark A."/>
            <person name="Stephan W."/>
            <person name="Strausberg R.L."/>
            <person name="Strempel S."/>
            <person name="Sturgill D."/>
            <person name="Sutton G."/>
            <person name="Sutton G.G."/>
            <person name="Tao W."/>
            <person name="Teichmann S."/>
            <person name="Tobari Y.N."/>
            <person name="Tomimura Y."/>
            <person name="Tsolas J.M."/>
            <person name="Valente V.L."/>
            <person name="Venter E."/>
            <person name="Venter J.C."/>
            <person name="Vicario S."/>
            <person name="Vieira F.G."/>
            <person name="Vilella A.J."/>
            <person name="Villasante A."/>
            <person name="Walenz B."/>
            <person name="Wang J."/>
            <person name="Wasserman M."/>
            <person name="Watts T."/>
            <person name="Wilson D."/>
            <person name="Wilson R.K."/>
            <person name="Wing R.A."/>
            <person name="Wolfner M.F."/>
            <person name="Wong A."/>
            <person name="Wong G.K."/>
            <person name="Wu C.I."/>
            <person name="Wu G."/>
            <person name="Yamamoto D."/>
            <person name="Yang H.P."/>
            <person name="Yang S.P."/>
            <person name="Yorke J.A."/>
            <person name="Yoshida K."/>
            <person name="Zdobnov E."/>
            <person name="Zhang P."/>
            <person name="Zhang Y."/>
            <person name="Zimin A.V."/>
            <person name="Baldwin J."/>
            <person name="Abdouelleil A."/>
            <person name="Abdulkadir J."/>
            <person name="Abebe A."/>
            <person name="Abera B."/>
            <person name="Abreu J."/>
            <person name="Acer S.C."/>
            <person name="Aftuck L."/>
            <person name="Alexander A."/>
            <person name="An P."/>
            <person name="Anderson E."/>
            <person name="Anderson S."/>
            <person name="Arachi H."/>
            <person name="Azer M."/>
            <person name="Bachantsang P."/>
            <person name="Barry A."/>
            <person name="Bayul T."/>
            <person name="Berlin A."/>
            <person name="Bessette D."/>
            <person name="Bloom T."/>
            <person name="Blye J."/>
            <person name="Boguslavskiy L."/>
            <person name="Bonnet C."/>
            <person name="Boukhgalter B."/>
            <person name="Bourzgui I."/>
            <person name="Brown A."/>
            <person name="Cahill P."/>
            <person name="Channer S."/>
            <person name="Cheshatsang Y."/>
            <person name="Chuda L."/>
            <person name="Citroen M."/>
            <person name="Collymore A."/>
            <person name="Cooke P."/>
            <person name="Costello M."/>
            <person name="D'Aco K."/>
            <person name="Daza R."/>
            <person name="De Haan G."/>
            <person name="DeGray S."/>
            <person name="DeMaso C."/>
            <person name="Dhargay N."/>
            <person name="Dooley K."/>
            <person name="Dooley E."/>
            <person name="Doricent M."/>
            <person name="Dorje P."/>
            <person name="Dorjee K."/>
            <person name="Dupes A."/>
            <person name="Elong R."/>
            <person name="Falk J."/>
            <person name="Farina A."/>
            <person name="Faro S."/>
            <person name="Ferguson D."/>
            <person name="Fisher S."/>
            <person name="Foley C.D."/>
            <person name="Franke A."/>
            <person name="Friedrich D."/>
            <person name="Gadbois L."/>
            <person name="Gearin G."/>
            <person name="Gearin C.R."/>
            <person name="Giannoukos G."/>
            <person name="Goode T."/>
            <person name="Graham J."/>
            <person name="Grandbois E."/>
            <person name="Grewal S."/>
            <person name="Gyaltsen K."/>
            <person name="Hafez N."/>
            <person name="Hagos B."/>
            <person name="Hall J."/>
            <person name="Henson C."/>
            <person name="Hollinger A."/>
            <person name="Honan T."/>
            <person name="Huard M.D."/>
            <person name="Hughes L."/>
            <person name="Hurhula B."/>
            <person name="Husby M.E."/>
            <person name="Kamat A."/>
            <person name="Kanga B."/>
            <person name="Kashin S."/>
            <person name="Khazanovich D."/>
            <person name="Kisner P."/>
            <person name="Lance K."/>
            <person name="Lara M."/>
            <person name="Lee W."/>
            <person name="Lennon N."/>
            <person name="Letendre F."/>
            <person name="LeVine R."/>
            <person name="Lipovsky A."/>
            <person name="Liu X."/>
            <person name="Liu J."/>
            <person name="Liu S."/>
            <person name="Lokyitsang T."/>
            <person name="Lokyitsang Y."/>
            <person name="Lubonja R."/>
            <person name="Lui A."/>
            <person name="MacDonald P."/>
            <person name="Magnisalis V."/>
            <person name="Maru K."/>
            <person name="Matthews C."/>
            <person name="McCusker W."/>
            <person name="McDonough S."/>
            <person name="Mehta T."/>
            <person name="Meldrim J."/>
            <person name="Meneus L."/>
            <person name="Mihai O."/>
            <person name="Mihalev A."/>
            <person name="Mihova T."/>
            <person name="Mittelman R."/>
            <person name="Mlenga V."/>
            <person name="Montmayeur A."/>
            <person name="Mulrain L."/>
            <person name="Navidi A."/>
            <person name="Naylor J."/>
            <person name="Negash T."/>
            <person name="Nguyen T."/>
            <person name="Nguyen N."/>
            <person name="Nicol R."/>
            <person name="Norbu C."/>
            <person name="Norbu N."/>
            <person name="Novod N."/>
            <person name="O'Neill B."/>
            <person name="Osman S."/>
            <person name="Markiewicz E."/>
            <person name="Oyono O.L."/>
            <person name="Patti C."/>
            <person name="Phunkhang P."/>
            <person name="Pierre F."/>
            <person name="Priest M."/>
            <person name="Raghuraman S."/>
            <person name="Rege F."/>
            <person name="Reyes R."/>
            <person name="Rise C."/>
            <person name="Rogov P."/>
            <person name="Ross K."/>
            <person name="Ryan E."/>
            <person name="Settipalli S."/>
            <person name="Shea T."/>
            <person name="Sherpa N."/>
            <person name="Shi L."/>
            <person name="Shih D."/>
            <person name="Sparrow T."/>
            <person name="Spaulding J."/>
            <person name="Stalker J."/>
            <person name="Stange-Thomann N."/>
            <person name="Stavropoulos S."/>
            <person name="Stone C."/>
            <person name="Strader C."/>
            <person name="Tesfaye S."/>
            <person name="Thomson T."/>
            <person name="Thoulutsang Y."/>
            <person name="Thoulutsang D."/>
            <person name="Topham K."/>
            <person name="Topping I."/>
            <person name="Tsamla T."/>
            <person name="Vassiliev H."/>
            <person name="Vo A."/>
            <person name="Wangchuk T."/>
            <person name="Wangdi T."/>
            <person name="Weiand M."/>
            <person name="Wilkinson J."/>
            <person name="Wilson A."/>
            <person name="Yadav S."/>
            <person name="Young G."/>
            <person name="Yu Q."/>
            <person name="Zembek L."/>
            <person name="Zhong D."/>
            <person name="Zimmer A."/>
            <person name="Zwirko Z."/>
            <person name="Jaffe D.B."/>
            <person name="Alvarez P."/>
            <person name="Brockman W."/>
            <person name="Butler J."/>
            <person name="Chin C."/>
            <person name="Gnerre S."/>
            <person name="Grabherr M."/>
            <person name="Kleber M."/>
            <person name="Mauceli E."/>
            <person name="MacCallum I."/>
        </authorList>
    </citation>
    <scope>NUCLEOTIDE SEQUENCE [LARGE SCALE GENOMIC DNA]</scope>
    <source>
        <strain evidence="3">Tucson 14030-0811.24</strain>
    </source>
</reference>
<dbReference type="OMA" id="DPWRELM"/>
<accession>B4MKK1</accession>
<proteinExistence type="predicted"/>
<dbReference type="HOGENOM" id="CLU_1645522_0_0_1"/>
<feature type="compositionally biased region" description="Polar residues" evidence="1">
    <location>
        <begin position="1"/>
        <end position="24"/>
    </location>
</feature>
<dbReference type="InterPro" id="IPR028265">
    <property type="entry name" value="TTDN1/SICKLE"/>
</dbReference>
<feature type="compositionally biased region" description="Low complexity" evidence="1">
    <location>
        <begin position="36"/>
        <end position="46"/>
    </location>
</feature>
<feature type="compositionally biased region" description="Polar residues" evidence="1">
    <location>
        <begin position="62"/>
        <end position="72"/>
    </location>
</feature>
<dbReference type="PhylomeDB" id="B4MKK1"/>
<dbReference type="InParanoid" id="B4MKK1"/>
<dbReference type="Pfam" id="PF15502">
    <property type="entry name" value="MPLKIP"/>
    <property type="match status" value="1"/>
</dbReference>
<evidence type="ECO:0000313" key="2">
    <source>
        <dbReference type="EMBL" id="EDW72707.1"/>
    </source>
</evidence>
<sequence length="149" mass="16761">MGTPRRNYNFSHQTPGQYPSQSAEYMSHHAGGGIQNPGQQQQNFGFYEDKRAYGGGNYREAPSSTPHFYQNKTPHEQRQGQGGRFFGRGNRGRSYQHRGGGGGGGQHRDSGNAFSQYYHPSMLEDPWRDLMARHNAIHNIKAQSEQSDS</sequence>
<dbReference type="EMBL" id="CH963847">
    <property type="protein sequence ID" value="EDW72707.1"/>
    <property type="molecule type" value="Genomic_DNA"/>
</dbReference>
<evidence type="ECO:0000313" key="3">
    <source>
        <dbReference type="Proteomes" id="UP000007798"/>
    </source>
</evidence>
<keyword evidence="3" id="KW-1185">Reference proteome</keyword>
<protein>
    <submittedName>
        <fullName evidence="2">Uncharacterized protein</fullName>
    </submittedName>
</protein>
<dbReference type="Proteomes" id="UP000007798">
    <property type="component" value="Unassembled WGS sequence"/>
</dbReference>
<name>B4MKK1_DROWI</name>
<dbReference type="OrthoDB" id="8067710at2759"/>
<evidence type="ECO:0000256" key="1">
    <source>
        <dbReference type="SAM" id="MobiDB-lite"/>
    </source>
</evidence>
<feature type="region of interest" description="Disordered" evidence="1">
    <location>
        <begin position="1"/>
        <end position="113"/>
    </location>
</feature>
<dbReference type="KEGG" id="dwi:6639395"/>
<organism evidence="2 3">
    <name type="scientific">Drosophila willistoni</name>
    <name type="common">Fruit fly</name>
    <dbReference type="NCBI Taxonomy" id="7260"/>
    <lineage>
        <taxon>Eukaryota</taxon>
        <taxon>Metazoa</taxon>
        <taxon>Ecdysozoa</taxon>
        <taxon>Arthropoda</taxon>
        <taxon>Hexapoda</taxon>
        <taxon>Insecta</taxon>
        <taxon>Pterygota</taxon>
        <taxon>Neoptera</taxon>
        <taxon>Endopterygota</taxon>
        <taxon>Diptera</taxon>
        <taxon>Brachycera</taxon>
        <taxon>Muscomorpha</taxon>
        <taxon>Ephydroidea</taxon>
        <taxon>Drosophilidae</taxon>
        <taxon>Drosophila</taxon>
        <taxon>Sophophora</taxon>
    </lineage>
</organism>
<gene>
    <name evidence="2" type="primary">Dwil\GK17148</name>
    <name evidence="2" type="ORF">Dwil_GK17148</name>
</gene>
<dbReference type="AlphaFoldDB" id="B4MKK1"/>